<evidence type="ECO:0000313" key="3">
    <source>
        <dbReference type="Proteomes" id="UP000216354"/>
    </source>
</evidence>
<comment type="caution">
    <text evidence="1">The sequence shown here is derived from an EMBL/GenBank/DDBJ whole genome shotgun (WGS) entry which is preliminary data.</text>
</comment>
<dbReference type="OrthoDB" id="8850210at2"/>
<name>A0A261SF15_9BORD</name>
<reference evidence="2 3" key="2">
    <citation type="submission" date="2017-05" db="EMBL/GenBank/DDBJ databases">
        <title>Complete and WGS of Bordetella genogroups.</title>
        <authorList>
            <person name="Spilker T."/>
            <person name="Lipuma J."/>
        </authorList>
    </citation>
    <scope>NUCLEOTIDE SEQUENCE [LARGE SCALE GENOMIC DNA]</scope>
    <source>
        <strain evidence="2 3">AU9795</strain>
    </source>
</reference>
<dbReference type="EMBL" id="NEVR01000003">
    <property type="protein sequence ID" value="OZI64186.1"/>
    <property type="molecule type" value="Genomic_DNA"/>
</dbReference>
<evidence type="ECO:0000313" key="2">
    <source>
        <dbReference type="EMBL" id="OZI64186.1"/>
    </source>
</evidence>
<gene>
    <name evidence="2" type="ORF">CAL27_16590</name>
    <name evidence="1" type="ORF">CEG14_11385</name>
</gene>
<evidence type="ECO:0000313" key="4">
    <source>
        <dbReference type="Proteomes" id="UP000217005"/>
    </source>
</evidence>
<protein>
    <recommendedName>
        <fullName evidence="5">DUF3806 domain-containing protein</fullName>
    </recommendedName>
</protein>
<reference evidence="1 4" key="1">
    <citation type="submission" date="2017-05" db="EMBL/GenBank/DDBJ databases">
        <title>Complete and WGS of Bordetella genogroups.</title>
        <authorList>
            <person name="Spilker T."/>
            <person name="LiPuma J."/>
        </authorList>
    </citation>
    <scope>NUCLEOTIDE SEQUENCE [LARGE SCALE GENOMIC DNA]</scope>
    <source>
        <strain evidence="1 4">AU17610</strain>
    </source>
</reference>
<keyword evidence="3" id="KW-1185">Reference proteome</keyword>
<dbReference type="EMBL" id="NEVL01000003">
    <property type="protein sequence ID" value="OZI35661.1"/>
    <property type="molecule type" value="Genomic_DNA"/>
</dbReference>
<evidence type="ECO:0008006" key="5">
    <source>
        <dbReference type="Google" id="ProtNLM"/>
    </source>
</evidence>
<dbReference type="RefSeq" id="WP_094826470.1">
    <property type="nucleotide sequence ID" value="NZ_NEVL01000003.1"/>
</dbReference>
<dbReference type="Proteomes" id="UP000216354">
    <property type="component" value="Unassembled WGS sequence"/>
</dbReference>
<dbReference type="Proteomes" id="UP000217005">
    <property type="component" value="Unassembled WGS sequence"/>
</dbReference>
<sequence>MERKLPYPPTPEHAPDLAAVVVNVVKNIEDVTLDYSPASLQVIDRLIQDFHAAGNAASAVGNTVFLFGCYAGEVMVRHLHGRWHHADQSPIGAFDPSGNIPLVVQLPSGGWYNPIAKAFKELENGAEDSLTFFYQVVAAQSGQTEPLRARRVKD</sequence>
<organism evidence="1 4">
    <name type="scientific">Bordetella genomosp. 1</name>
    <dbReference type="NCBI Taxonomy" id="1395607"/>
    <lineage>
        <taxon>Bacteria</taxon>
        <taxon>Pseudomonadati</taxon>
        <taxon>Pseudomonadota</taxon>
        <taxon>Betaproteobacteria</taxon>
        <taxon>Burkholderiales</taxon>
        <taxon>Alcaligenaceae</taxon>
        <taxon>Bordetella</taxon>
    </lineage>
</organism>
<proteinExistence type="predicted"/>
<evidence type="ECO:0000313" key="1">
    <source>
        <dbReference type="EMBL" id="OZI35661.1"/>
    </source>
</evidence>
<dbReference type="AlphaFoldDB" id="A0A261SF15"/>
<accession>A0A261SF15</accession>